<keyword evidence="6" id="KW-0675">Receptor</keyword>
<evidence type="ECO:0000313" key="13">
    <source>
        <dbReference type="EMBL" id="NXG44500.1"/>
    </source>
</evidence>
<gene>
    <name evidence="13" type="primary">Cd163_1</name>
    <name evidence="13" type="ORF">PSIHAE_R09840</name>
</gene>
<evidence type="ECO:0000256" key="3">
    <source>
        <dbReference type="ARBA" id="ARBA00022729"/>
    </source>
</evidence>
<dbReference type="GO" id="GO:0005886">
    <property type="term" value="C:plasma membrane"/>
    <property type="evidence" value="ECO:0007669"/>
    <property type="project" value="TreeGrafter"/>
</dbReference>
<comment type="function">
    <text evidence="8">Binds to extracellular matrix proteins. Binds to pathogen-associated molecular patterns (PAMPs) present on the cell walls of Gram-positive and Gram-negative bacteria and fungi, behaving as a pattern recognition receptor (PRR). Induces bacterial and fungal aggregation and subsequent inhibition of PAMP-induced cytokine release. Does not possess intrinsic bactericidal activity. May play a role in the innate defense and homeostasis of certain epithelial surfaces.</text>
</comment>
<dbReference type="PRINTS" id="PR00258">
    <property type="entry name" value="SPERACTRCPTR"/>
</dbReference>
<evidence type="ECO:0000256" key="5">
    <source>
        <dbReference type="ARBA" id="ARBA00023157"/>
    </source>
</evidence>
<dbReference type="EMBL" id="VWZI01007482">
    <property type="protein sequence ID" value="NXG44500.1"/>
    <property type="molecule type" value="Genomic_DNA"/>
</dbReference>
<dbReference type="PROSITE" id="PS00420">
    <property type="entry name" value="SRCR_1"/>
    <property type="match status" value="1"/>
</dbReference>
<feature type="disulfide bond" evidence="11">
    <location>
        <begin position="74"/>
        <end position="138"/>
    </location>
</feature>
<dbReference type="Gene3D" id="3.10.250.10">
    <property type="entry name" value="SRCR-like domain"/>
    <property type="match status" value="2"/>
</dbReference>
<dbReference type="Pfam" id="PF00530">
    <property type="entry name" value="SRCR"/>
    <property type="match status" value="2"/>
</dbReference>
<keyword evidence="2" id="KW-0964">Secreted</keyword>
<protein>
    <recommendedName>
        <fullName evidence="10">Soluble scavenger receptor cysteine-rich domain-containing protein SSC5D</fullName>
    </recommendedName>
</protein>
<dbReference type="GO" id="GO:0031638">
    <property type="term" value="P:zymogen activation"/>
    <property type="evidence" value="ECO:0007669"/>
    <property type="project" value="TreeGrafter"/>
</dbReference>
<keyword evidence="7" id="KW-0325">Glycoprotein</keyword>
<dbReference type="SUPFAM" id="SSF56487">
    <property type="entry name" value="SRCR-like"/>
    <property type="match status" value="2"/>
</dbReference>
<evidence type="ECO:0000256" key="11">
    <source>
        <dbReference type="PROSITE-ProRule" id="PRU00196"/>
    </source>
</evidence>
<organism evidence="13 14">
    <name type="scientific">Psilopogon haemacephalus</name>
    <name type="common">coppersmith barbet</name>
    <dbReference type="NCBI Taxonomy" id="2585815"/>
    <lineage>
        <taxon>Eukaryota</taxon>
        <taxon>Metazoa</taxon>
        <taxon>Chordata</taxon>
        <taxon>Craniata</taxon>
        <taxon>Vertebrata</taxon>
        <taxon>Euteleostomi</taxon>
        <taxon>Archelosauria</taxon>
        <taxon>Archosauria</taxon>
        <taxon>Dinosauria</taxon>
        <taxon>Saurischia</taxon>
        <taxon>Theropoda</taxon>
        <taxon>Coelurosauria</taxon>
        <taxon>Aves</taxon>
        <taxon>Neognathae</taxon>
        <taxon>Neoaves</taxon>
        <taxon>Telluraves</taxon>
        <taxon>Coraciimorphae</taxon>
        <taxon>Piciformes</taxon>
        <taxon>Megalaimidae</taxon>
        <taxon>Psilopogon</taxon>
    </lineage>
</organism>
<evidence type="ECO:0000256" key="9">
    <source>
        <dbReference type="ARBA" id="ARBA00064153"/>
    </source>
</evidence>
<dbReference type="GO" id="GO:0004252">
    <property type="term" value="F:serine-type endopeptidase activity"/>
    <property type="evidence" value="ECO:0007669"/>
    <property type="project" value="TreeGrafter"/>
</dbReference>
<dbReference type="PANTHER" id="PTHR48071:SF15">
    <property type="entry name" value="SRCR DOMAIN-CONTAINING PROTEIN"/>
    <property type="match status" value="1"/>
</dbReference>
<evidence type="ECO:0000259" key="12">
    <source>
        <dbReference type="PROSITE" id="PS50287"/>
    </source>
</evidence>
<dbReference type="InterPro" id="IPR001190">
    <property type="entry name" value="SRCR"/>
</dbReference>
<name>A0A7K9BYK6_9PICI</name>
<evidence type="ECO:0000256" key="10">
    <source>
        <dbReference type="ARBA" id="ARBA00069168"/>
    </source>
</evidence>
<proteinExistence type="predicted"/>
<keyword evidence="5 11" id="KW-1015">Disulfide bond</keyword>
<evidence type="ECO:0000256" key="8">
    <source>
        <dbReference type="ARBA" id="ARBA00058074"/>
    </source>
</evidence>
<dbReference type="AlphaFoldDB" id="A0A7K9BYK6"/>
<evidence type="ECO:0000256" key="6">
    <source>
        <dbReference type="ARBA" id="ARBA00023170"/>
    </source>
</evidence>
<keyword evidence="4" id="KW-0677">Repeat</keyword>
<comment type="caution">
    <text evidence="13">The sequence shown here is derived from an EMBL/GenBank/DDBJ whole genome shotgun (WGS) entry which is preliminary data.</text>
</comment>
<comment type="caution">
    <text evidence="11">Lacks conserved residue(s) required for the propagation of feature annotation.</text>
</comment>
<comment type="subcellular location">
    <subcellularLocation>
        <location evidence="1">Secreted</location>
    </subcellularLocation>
</comment>
<dbReference type="FunFam" id="3.10.250.10:FF:000007">
    <property type="entry name" value="Soluble scavenger receptor cysteine-rich domain-containing protein SSC5D"/>
    <property type="match status" value="1"/>
</dbReference>
<feature type="disulfide bond" evidence="11">
    <location>
        <begin position="118"/>
        <end position="128"/>
    </location>
</feature>
<feature type="disulfide bond" evidence="11">
    <location>
        <begin position="87"/>
        <end position="148"/>
    </location>
</feature>
<evidence type="ECO:0000313" key="14">
    <source>
        <dbReference type="Proteomes" id="UP000574528"/>
    </source>
</evidence>
<keyword evidence="14" id="KW-1185">Reference proteome</keyword>
<feature type="disulfide bond" evidence="11">
    <location>
        <begin position="13"/>
        <end position="23"/>
    </location>
</feature>
<keyword evidence="3" id="KW-0732">Signal</keyword>
<comment type="subunit">
    <text evidence="9">Interacts with LGALS1 and laminin.</text>
</comment>
<evidence type="ECO:0000256" key="4">
    <source>
        <dbReference type="ARBA" id="ARBA00022737"/>
    </source>
</evidence>
<dbReference type="SMART" id="SM00202">
    <property type="entry name" value="SR"/>
    <property type="match status" value="1"/>
</dbReference>
<reference evidence="13 14" key="1">
    <citation type="submission" date="2019-09" db="EMBL/GenBank/DDBJ databases">
        <title>Bird 10,000 Genomes (B10K) Project - Family phase.</title>
        <authorList>
            <person name="Zhang G."/>
        </authorList>
    </citation>
    <scope>NUCLEOTIDE SEQUENCE [LARGE SCALE GENOMIC DNA]</scope>
    <source>
        <strain evidence="13">B10K-DU-001-24</strain>
        <tissue evidence="13">Muscle</tissue>
    </source>
</reference>
<evidence type="ECO:0000256" key="1">
    <source>
        <dbReference type="ARBA" id="ARBA00004613"/>
    </source>
</evidence>
<feature type="non-terminal residue" evidence="13">
    <location>
        <position position="149"/>
    </location>
</feature>
<sequence length="149" mass="16072">PGSGPIWMDEVECDGSESALSDCRHRGWGQHKCVHDWDVGVICSGAAELRLADGSRRCAGRVEVKHQGQWGTVCDDSWNLKDAAVVCRQLGCESALEATSGERFGPGSGPIWMSHVVCNGSESALSDCTHQRQTQHYCDHAEDVGVICS</sequence>
<evidence type="ECO:0000256" key="7">
    <source>
        <dbReference type="ARBA" id="ARBA00023180"/>
    </source>
</evidence>
<accession>A0A7K9BYK6</accession>
<feature type="non-terminal residue" evidence="13">
    <location>
        <position position="1"/>
    </location>
</feature>
<feature type="domain" description="SRCR" evidence="12">
    <location>
        <begin position="49"/>
        <end position="149"/>
    </location>
</feature>
<dbReference type="InterPro" id="IPR036772">
    <property type="entry name" value="SRCR-like_dom_sf"/>
</dbReference>
<dbReference type="Proteomes" id="UP000574528">
    <property type="component" value="Unassembled WGS sequence"/>
</dbReference>
<dbReference type="PANTHER" id="PTHR48071">
    <property type="entry name" value="SRCR DOMAIN-CONTAINING PROTEIN"/>
    <property type="match status" value="1"/>
</dbReference>
<evidence type="ECO:0000256" key="2">
    <source>
        <dbReference type="ARBA" id="ARBA00022525"/>
    </source>
</evidence>
<dbReference type="PROSITE" id="PS50287">
    <property type="entry name" value="SRCR_2"/>
    <property type="match status" value="2"/>
</dbReference>
<dbReference type="OrthoDB" id="536948at2759"/>
<dbReference type="GO" id="GO:0005615">
    <property type="term" value="C:extracellular space"/>
    <property type="evidence" value="ECO:0007669"/>
    <property type="project" value="TreeGrafter"/>
</dbReference>
<feature type="domain" description="SRCR" evidence="12">
    <location>
        <begin position="1"/>
        <end position="44"/>
    </location>
</feature>